<protein>
    <submittedName>
        <fullName evidence="2">Uncharacterized protein</fullName>
    </submittedName>
</protein>
<dbReference type="EMBL" id="JBIAZU010000003">
    <property type="protein sequence ID" value="MFF5291846.1"/>
    <property type="molecule type" value="Genomic_DNA"/>
</dbReference>
<dbReference type="Proteomes" id="UP001602245">
    <property type="component" value="Unassembled WGS sequence"/>
</dbReference>
<reference evidence="2 3" key="1">
    <citation type="submission" date="2024-10" db="EMBL/GenBank/DDBJ databases">
        <title>The Natural Products Discovery Center: Release of the First 8490 Sequenced Strains for Exploring Actinobacteria Biosynthetic Diversity.</title>
        <authorList>
            <person name="Kalkreuter E."/>
            <person name="Kautsar S.A."/>
            <person name="Yang D."/>
            <person name="Bader C.D."/>
            <person name="Teijaro C.N."/>
            <person name="Fluegel L."/>
            <person name="Davis C.M."/>
            <person name="Simpson J.R."/>
            <person name="Lauterbach L."/>
            <person name="Steele A.D."/>
            <person name="Gui C."/>
            <person name="Meng S."/>
            <person name="Li G."/>
            <person name="Viehrig K."/>
            <person name="Ye F."/>
            <person name="Su P."/>
            <person name="Kiefer A.F."/>
            <person name="Nichols A."/>
            <person name="Cepeda A.J."/>
            <person name="Yan W."/>
            <person name="Fan B."/>
            <person name="Jiang Y."/>
            <person name="Adhikari A."/>
            <person name="Zheng C.-J."/>
            <person name="Schuster L."/>
            <person name="Cowan T.M."/>
            <person name="Smanski M.J."/>
            <person name="Chevrette M.G."/>
            <person name="De Carvalho L.P.S."/>
            <person name="Shen B."/>
        </authorList>
    </citation>
    <scope>NUCLEOTIDE SEQUENCE [LARGE SCALE GENOMIC DNA]</scope>
    <source>
        <strain evidence="2 3">NPDC000087</strain>
    </source>
</reference>
<evidence type="ECO:0000256" key="1">
    <source>
        <dbReference type="SAM" id="MobiDB-lite"/>
    </source>
</evidence>
<evidence type="ECO:0000313" key="2">
    <source>
        <dbReference type="EMBL" id="MFF5291846.1"/>
    </source>
</evidence>
<comment type="caution">
    <text evidence="2">The sequence shown here is derived from an EMBL/GenBank/DDBJ whole genome shotgun (WGS) entry which is preliminary data.</text>
</comment>
<sequence>MSQPAEITSSYYWDRLNAQLGVLVLDIDELFERVHDPERDTSEPEEPVPDAEPDGGYDLDREAELEDERRRRLDTEPGGGYGPSPDDPELDV</sequence>
<accession>A0ABW6WFZ6</accession>
<name>A0ABW6WFZ6_9ACTN</name>
<organism evidence="2 3">
    <name type="scientific">Paractinoplanes globisporus</name>
    <dbReference type="NCBI Taxonomy" id="113565"/>
    <lineage>
        <taxon>Bacteria</taxon>
        <taxon>Bacillati</taxon>
        <taxon>Actinomycetota</taxon>
        <taxon>Actinomycetes</taxon>
        <taxon>Micromonosporales</taxon>
        <taxon>Micromonosporaceae</taxon>
        <taxon>Paractinoplanes</taxon>
    </lineage>
</organism>
<proteinExistence type="predicted"/>
<feature type="compositionally biased region" description="Basic and acidic residues" evidence="1">
    <location>
        <begin position="58"/>
        <end position="75"/>
    </location>
</feature>
<feature type="compositionally biased region" description="Basic and acidic residues" evidence="1">
    <location>
        <begin position="33"/>
        <end position="42"/>
    </location>
</feature>
<feature type="compositionally biased region" description="Acidic residues" evidence="1">
    <location>
        <begin position="43"/>
        <end position="57"/>
    </location>
</feature>
<gene>
    <name evidence="2" type="ORF">ACFY35_20590</name>
</gene>
<feature type="region of interest" description="Disordered" evidence="1">
    <location>
        <begin position="33"/>
        <end position="92"/>
    </location>
</feature>
<keyword evidence="3" id="KW-1185">Reference proteome</keyword>
<dbReference type="RefSeq" id="WP_020511712.1">
    <property type="nucleotide sequence ID" value="NZ_JBIAZU010000003.1"/>
</dbReference>
<evidence type="ECO:0000313" key="3">
    <source>
        <dbReference type="Proteomes" id="UP001602245"/>
    </source>
</evidence>